<dbReference type="RefSeq" id="XP_035660533.1">
    <property type="nucleotide sequence ID" value="XM_035804640.1"/>
</dbReference>
<evidence type="ECO:0000256" key="1">
    <source>
        <dbReference type="SAM" id="MobiDB-lite"/>
    </source>
</evidence>
<feature type="compositionally biased region" description="Basic and acidic residues" evidence="1">
    <location>
        <begin position="227"/>
        <end position="252"/>
    </location>
</feature>
<dbReference type="AlphaFoldDB" id="A0A9J7KI07"/>
<evidence type="ECO:0000313" key="2">
    <source>
        <dbReference type="Proteomes" id="UP000001554"/>
    </source>
</evidence>
<organism evidence="2 3">
    <name type="scientific">Branchiostoma floridae</name>
    <name type="common">Florida lancelet</name>
    <name type="synonym">Amphioxus</name>
    <dbReference type="NCBI Taxonomy" id="7739"/>
    <lineage>
        <taxon>Eukaryota</taxon>
        <taxon>Metazoa</taxon>
        <taxon>Chordata</taxon>
        <taxon>Cephalochordata</taxon>
        <taxon>Leptocardii</taxon>
        <taxon>Amphioxiformes</taxon>
        <taxon>Branchiostomatidae</taxon>
        <taxon>Branchiostoma</taxon>
    </lineage>
</organism>
<accession>A0A9J7KI07</accession>
<dbReference type="OrthoDB" id="9990679at2759"/>
<reference evidence="2" key="1">
    <citation type="journal article" date="2020" name="Nat. Ecol. Evol.">
        <title>Deeply conserved synteny resolves early events in vertebrate evolution.</title>
        <authorList>
            <person name="Simakov O."/>
            <person name="Marletaz F."/>
            <person name="Yue J.X."/>
            <person name="O'Connell B."/>
            <person name="Jenkins J."/>
            <person name="Brandt A."/>
            <person name="Calef R."/>
            <person name="Tung C.H."/>
            <person name="Huang T.K."/>
            <person name="Schmutz J."/>
            <person name="Satoh N."/>
            <person name="Yu J.K."/>
            <person name="Putnam N.H."/>
            <person name="Green R.E."/>
            <person name="Rokhsar D.S."/>
        </authorList>
    </citation>
    <scope>NUCLEOTIDE SEQUENCE [LARGE SCALE GENOMIC DNA]</scope>
    <source>
        <strain evidence="2">S238N-H82</strain>
    </source>
</reference>
<sequence>MADEQYKNLNFPERDVAVEVLSDKLRRAAMFINEREAQRYKRVMQQLDISVKEQDERQRAAREKTNDRLREILASKFALTEFDAGTEDGSRDHTKYDPLHHGTYAYHKNVREAYDRKYIALEPRNVRMMRQRTILQKCRSYSDPLFDRKETTSAIFRRFRPSKRPLSDTTAIGYSDNAATMSKRKGIKKIEVKERRRASLSKVTTLPTLSLVMTKPKLVPLDSSTEDLDKTAVEKVPITKHDKQDSHAERTVRGNQKSRT</sequence>
<gene>
    <name evidence="3 4" type="primary">LOC118405246</name>
</gene>
<dbReference type="RefSeq" id="XP_035660534.1">
    <property type="nucleotide sequence ID" value="XM_035804641.1"/>
</dbReference>
<protein>
    <submittedName>
        <fullName evidence="3 4">Uncharacterized protein LOC118405246</fullName>
    </submittedName>
</protein>
<name>A0A9J7KI07_BRAFL</name>
<evidence type="ECO:0000313" key="4">
    <source>
        <dbReference type="RefSeq" id="XP_035660534.1"/>
    </source>
</evidence>
<evidence type="ECO:0000313" key="3">
    <source>
        <dbReference type="RefSeq" id="XP_035660533.1"/>
    </source>
</evidence>
<reference evidence="3 4" key="2">
    <citation type="submission" date="2025-04" db="UniProtKB">
        <authorList>
            <consortium name="RefSeq"/>
        </authorList>
    </citation>
    <scope>IDENTIFICATION</scope>
    <source>
        <strain evidence="3 4">S238N-H82</strain>
        <tissue evidence="3 4">Testes</tissue>
    </source>
</reference>
<dbReference type="OMA" id="MFINERD"/>
<feature type="region of interest" description="Disordered" evidence="1">
    <location>
        <begin position="221"/>
        <end position="260"/>
    </location>
</feature>
<keyword evidence="2" id="KW-1185">Reference proteome</keyword>
<proteinExistence type="predicted"/>
<dbReference type="GeneID" id="118405246"/>
<dbReference type="KEGG" id="bfo:118405246"/>
<dbReference type="Proteomes" id="UP000001554">
    <property type="component" value="Chromosome 18"/>
</dbReference>